<feature type="domain" description="Protein kinase" evidence="9">
    <location>
        <begin position="40"/>
        <end position="295"/>
    </location>
</feature>
<dbReference type="Pfam" id="PF00069">
    <property type="entry name" value="Pkinase"/>
    <property type="match status" value="1"/>
</dbReference>
<dbReference type="GO" id="GO:0005524">
    <property type="term" value="F:ATP binding"/>
    <property type="evidence" value="ECO:0007669"/>
    <property type="project" value="UniProtKB-UniRule"/>
</dbReference>
<name>A0A1Y2HJG3_9FUNG</name>
<dbReference type="AlphaFoldDB" id="A0A1Y2HJG3"/>
<organism evidence="10 11">
    <name type="scientific">Catenaria anguillulae PL171</name>
    <dbReference type="NCBI Taxonomy" id="765915"/>
    <lineage>
        <taxon>Eukaryota</taxon>
        <taxon>Fungi</taxon>
        <taxon>Fungi incertae sedis</taxon>
        <taxon>Blastocladiomycota</taxon>
        <taxon>Blastocladiomycetes</taxon>
        <taxon>Blastocladiales</taxon>
        <taxon>Catenariaceae</taxon>
        <taxon>Catenaria</taxon>
    </lineage>
</organism>
<dbReference type="STRING" id="765915.A0A1Y2HJG3"/>
<proteinExistence type="predicted"/>
<gene>
    <name evidence="10" type="ORF">BCR44DRAFT_1513742</name>
</gene>
<dbReference type="InterPro" id="IPR036691">
    <property type="entry name" value="Endo/exonu/phosph_ase_sf"/>
</dbReference>
<dbReference type="GO" id="GO:0005576">
    <property type="term" value="C:extracellular region"/>
    <property type="evidence" value="ECO:0007669"/>
    <property type="project" value="InterPro"/>
</dbReference>
<dbReference type="InterPro" id="IPR017766">
    <property type="entry name" value="Sphingomyelinase/PLipase_C"/>
</dbReference>
<evidence type="ECO:0000313" key="11">
    <source>
        <dbReference type="Proteomes" id="UP000193411"/>
    </source>
</evidence>
<dbReference type="GO" id="GO:0004767">
    <property type="term" value="F:sphingomyelin phosphodiesterase activity"/>
    <property type="evidence" value="ECO:0007669"/>
    <property type="project" value="UniProtKB-EC"/>
</dbReference>
<dbReference type="OrthoDB" id="40902at2759"/>
<dbReference type="Pfam" id="PF03372">
    <property type="entry name" value="Exo_endo_phos"/>
    <property type="match status" value="1"/>
</dbReference>
<evidence type="ECO:0000256" key="6">
    <source>
        <dbReference type="ARBA" id="ARBA00022840"/>
    </source>
</evidence>
<feature type="region of interest" description="Disordered" evidence="8">
    <location>
        <begin position="315"/>
        <end position="348"/>
    </location>
</feature>
<evidence type="ECO:0000256" key="4">
    <source>
        <dbReference type="ARBA" id="ARBA00022741"/>
    </source>
</evidence>
<dbReference type="Gene3D" id="3.60.10.10">
    <property type="entry name" value="Endonuclease/exonuclease/phosphatase"/>
    <property type="match status" value="1"/>
</dbReference>
<evidence type="ECO:0000256" key="1">
    <source>
        <dbReference type="ARBA" id="ARBA00012369"/>
    </source>
</evidence>
<protein>
    <recommendedName>
        <fullName evidence="1">sphingomyelin phosphodiesterase</fullName>
        <ecNumber evidence="1">3.1.4.12</ecNumber>
    </recommendedName>
</protein>
<keyword evidence="2" id="KW-0723">Serine/threonine-protein kinase</keyword>
<dbReference type="PROSITE" id="PS50011">
    <property type="entry name" value="PROTEIN_KINASE_DOM"/>
    <property type="match status" value="1"/>
</dbReference>
<keyword evidence="4 7" id="KW-0547">Nucleotide-binding</keyword>
<dbReference type="FunFam" id="3.30.200.20:FF:000315">
    <property type="entry name" value="Calcium-dependent protein kinase 3"/>
    <property type="match status" value="1"/>
</dbReference>
<dbReference type="Gene3D" id="1.10.510.10">
    <property type="entry name" value="Transferase(Phosphotransferase) domain 1"/>
    <property type="match status" value="1"/>
</dbReference>
<dbReference type="SUPFAM" id="SSF56112">
    <property type="entry name" value="Protein kinase-like (PK-like)"/>
    <property type="match status" value="1"/>
</dbReference>
<keyword evidence="3" id="KW-0808">Transferase</keyword>
<sequence length="839" mass="92728">MPLISPTANAPGSSSAPTSPMPNVLNLGHLLTLDDLNAKFEVGDVIGTGAFSEVRKATERATGVQFAVKVIDKSKCRGKETMIQSEVEILKRVKHRNIIRLFEMYESPLKIYLIMEVYVIPTFALHQDGSNAGFYTEADAAKLVCEILLGVQYLHRLNICHRDLKPENLLFYDSSPNSRIMISDFGLSKIFSDEQVMKTACGTPAPEVLRRETYSKQVDMWSIGVITYILLCGYPPFYEENNYALFQQIMSGHYEFDSPYWDNISFEAKNFVARLLIVDPKLRMTVEEALQHQFITKNCADALALARSSSNGHYASTSSVGSASGSHRGSAESLQNRRNGMEQNNLSPTINMNLRSYAQRRSSDKLNATKAVNHENPTVNAVATLPRSNPALRSPSEMSVDVAEPGMSPLRPKTEHREVDDSGLVSSVGDVSCRGTGGRPATAVANHAAAAVNVPVYHQVHTPQLPGGFSYSTAPTSCVTSVSPVGYPAGNYVPSYTQTRTVRFLSYSIFMRVPGVKNLNHSDHKNARLNHFVDQILPNYDVICLQEMYAYGSSRVSRLLQLAKAQGFYWAYTSPSKGLLNGCTDGGLVILSRFEIERHARLAYKRSMHNCRFIAKGALYVKVKLAQDRAVHLFTTNLQKSTTHELSMHSPEVLIRQTQLAQLRSFVAQCTADRSPTEPILLLGDFNLNARSRMGASTDEYKHMMRLLAGDFQHVANPRSLEEFLPAQIDREPLPVRDLLFDAFGYHPVTYGDVICDAHGHPISPAEAILTDKADQGACHSVDYALWVPAKVQDGAVSVAVNKDGRSLCVGIQPFAVADQEFSHVSDHYGVEVVLSVQQ</sequence>
<dbReference type="InterPro" id="IPR017441">
    <property type="entry name" value="Protein_kinase_ATP_BS"/>
</dbReference>
<dbReference type="Gene3D" id="3.30.200.20">
    <property type="entry name" value="Phosphorylase Kinase, domain 1"/>
    <property type="match status" value="1"/>
</dbReference>
<accession>A0A1Y2HJG3</accession>
<dbReference type="InterPro" id="IPR005135">
    <property type="entry name" value="Endo/exonuclease/phosphatase"/>
</dbReference>
<feature type="compositionally biased region" description="Low complexity" evidence="8">
    <location>
        <begin position="315"/>
        <end position="333"/>
    </location>
</feature>
<dbReference type="GO" id="GO:0004674">
    <property type="term" value="F:protein serine/threonine kinase activity"/>
    <property type="evidence" value="ECO:0007669"/>
    <property type="project" value="UniProtKB-KW"/>
</dbReference>
<dbReference type="FunFam" id="1.10.510.10:FF:000026">
    <property type="entry name" value="Calcium/calmodulin-dependent protein kinase type 1"/>
    <property type="match status" value="1"/>
</dbReference>
<comment type="caution">
    <text evidence="10">The sequence shown here is derived from an EMBL/GenBank/DDBJ whole genome shotgun (WGS) entry which is preliminary data.</text>
</comment>
<keyword evidence="11" id="KW-1185">Reference proteome</keyword>
<dbReference type="SMART" id="SM00220">
    <property type="entry name" value="S_TKc"/>
    <property type="match status" value="1"/>
</dbReference>
<dbReference type="EC" id="3.1.4.12" evidence="1"/>
<dbReference type="InterPro" id="IPR011009">
    <property type="entry name" value="Kinase-like_dom_sf"/>
</dbReference>
<evidence type="ECO:0000256" key="2">
    <source>
        <dbReference type="ARBA" id="ARBA00022527"/>
    </source>
</evidence>
<evidence type="ECO:0000256" key="7">
    <source>
        <dbReference type="PROSITE-ProRule" id="PRU10141"/>
    </source>
</evidence>
<dbReference type="CDD" id="cd09078">
    <property type="entry name" value="nSMase"/>
    <property type="match status" value="1"/>
</dbReference>
<evidence type="ECO:0000256" key="3">
    <source>
        <dbReference type="ARBA" id="ARBA00022679"/>
    </source>
</evidence>
<evidence type="ECO:0000256" key="5">
    <source>
        <dbReference type="ARBA" id="ARBA00022777"/>
    </source>
</evidence>
<evidence type="ECO:0000313" key="10">
    <source>
        <dbReference type="EMBL" id="ORZ34689.1"/>
    </source>
</evidence>
<keyword evidence="6 7" id="KW-0067">ATP-binding</keyword>
<dbReference type="SUPFAM" id="SSF56219">
    <property type="entry name" value="DNase I-like"/>
    <property type="match status" value="1"/>
</dbReference>
<dbReference type="CDD" id="cd05117">
    <property type="entry name" value="STKc_CAMK"/>
    <property type="match status" value="1"/>
</dbReference>
<dbReference type="Proteomes" id="UP000193411">
    <property type="component" value="Unassembled WGS sequence"/>
</dbReference>
<dbReference type="PROSITE" id="PS00107">
    <property type="entry name" value="PROTEIN_KINASE_ATP"/>
    <property type="match status" value="1"/>
</dbReference>
<feature type="region of interest" description="Disordered" evidence="8">
    <location>
        <begin position="387"/>
        <end position="426"/>
    </location>
</feature>
<dbReference type="InterPro" id="IPR000719">
    <property type="entry name" value="Prot_kinase_dom"/>
</dbReference>
<dbReference type="PROSITE" id="PS00108">
    <property type="entry name" value="PROTEIN_KINASE_ST"/>
    <property type="match status" value="1"/>
</dbReference>
<evidence type="ECO:0000256" key="8">
    <source>
        <dbReference type="SAM" id="MobiDB-lite"/>
    </source>
</evidence>
<feature type="binding site" evidence="7">
    <location>
        <position position="69"/>
    </location>
    <ligand>
        <name>ATP</name>
        <dbReference type="ChEBI" id="CHEBI:30616"/>
    </ligand>
</feature>
<keyword evidence="5 10" id="KW-0418">Kinase</keyword>
<evidence type="ECO:0000259" key="9">
    <source>
        <dbReference type="PROSITE" id="PS50011"/>
    </source>
</evidence>
<dbReference type="EMBL" id="MCFL01000026">
    <property type="protein sequence ID" value="ORZ34689.1"/>
    <property type="molecule type" value="Genomic_DNA"/>
</dbReference>
<dbReference type="PANTHER" id="PTHR24347">
    <property type="entry name" value="SERINE/THREONINE-PROTEIN KINASE"/>
    <property type="match status" value="1"/>
</dbReference>
<dbReference type="InterPro" id="IPR008271">
    <property type="entry name" value="Ser/Thr_kinase_AS"/>
</dbReference>
<feature type="compositionally biased region" description="Polar residues" evidence="8">
    <location>
        <begin position="334"/>
        <end position="348"/>
    </location>
</feature>
<reference evidence="10 11" key="1">
    <citation type="submission" date="2016-07" db="EMBL/GenBank/DDBJ databases">
        <title>Pervasive Adenine N6-methylation of Active Genes in Fungi.</title>
        <authorList>
            <consortium name="DOE Joint Genome Institute"/>
            <person name="Mondo S.J."/>
            <person name="Dannebaum R.O."/>
            <person name="Kuo R.C."/>
            <person name="Labutti K."/>
            <person name="Haridas S."/>
            <person name="Kuo A."/>
            <person name="Salamov A."/>
            <person name="Ahrendt S.R."/>
            <person name="Lipzen A."/>
            <person name="Sullivan W."/>
            <person name="Andreopoulos W.B."/>
            <person name="Clum A."/>
            <person name="Lindquist E."/>
            <person name="Daum C."/>
            <person name="Ramamoorthy G.K."/>
            <person name="Gryganskyi A."/>
            <person name="Culley D."/>
            <person name="Magnuson J.K."/>
            <person name="James T.Y."/>
            <person name="O'Malley M.A."/>
            <person name="Stajich J.E."/>
            <person name="Spatafora J.W."/>
            <person name="Visel A."/>
            <person name="Grigoriev I.V."/>
        </authorList>
    </citation>
    <scope>NUCLEOTIDE SEQUENCE [LARGE SCALE GENOMIC DNA]</scope>
    <source>
        <strain evidence="10 11">PL171</strain>
    </source>
</reference>